<evidence type="ECO:0000313" key="2">
    <source>
        <dbReference type="EMBL" id="SDT17845.1"/>
    </source>
</evidence>
<dbReference type="RefSeq" id="WP_167356922.1">
    <property type="nucleotide sequence ID" value="NZ_LT629766.1"/>
</dbReference>
<dbReference type="STRING" id="1136497.SAMN04489752_3592"/>
<keyword evidence="1" id="KW-1133">Transmembrane helix</keyword>
<gene>
    <name evidence="2" type="ORF">SAMN04489752_3592</name>
</gene>
<keyword evidence="3" id="KW-1185">Reference proteome</keyword>
<reference evidence="3" key="1">
    <citation type="submission" date="2016-10" db="EMBL/GenBank/DDBJ databases">
        <authorList>
            <person name="Varghese N."/>
            <person name="Submissions S."/>
        </authorList>
    </citation>
    <scope>NUCLEOTIDE SEQUENCE [LARGE SCALE GENOMIC DNA]</scope>
    <source>
        <strain evidence="3">DSM 23676</strain>
    </source>
</reference>
<feature type="transmembrane region" description="Helical" evidence="1">
    <location>
        <begin position="77"/>
        <end position="96"/>
    </location>
</feature>
<evidence type="ECO:0000313" key="3">
    <source>
        <dbReference type="Proteomes" id="UP000199597"/>
    </source>
</evidence>
<evidence type="ECO:0008006" key="4">
    <source>
        <dbReference type="Google" id="ProtNLM"/>
    </source>
</evidence>
<dbReference type="Proteomes" id="UP000199597">
    <property type="component" value="Chromosome I"/>
</dbReference>
<organism evidence="2 3">
    <name type="scientific">Brevibacterium siliguriense</name>
    <dbReference type="NCBI Taxonomy" id="1136497"/>
    <lineage>
        <taxon>Bacteria</taxon>
        <taxon>Bacillati</taxon>
        <taxon>Actinomycetota</taxon>
        <taxon>Actinomycetes</taxon>
        <taxon>Micrococcales</taxon>
        <taxon>Brevibacteriaceae</taxon>
        <taxon>Brevibacterium</taxon>
    </lineage>
</organism>
<dbReference type="EMBL" id="LT629766">
    <property type="protein sequence ID" value="SDT17845.1"/>
    <property type="molecule type" value="Genomic_DNA"/>
</dbReference>
<keyword evidence="1" id="KW-0812">Transmembrane</keyword>
<protein>
    <recommendedName>
        <fullName evidence="4">DoxX protein</fullName>
    </recommendedName>
</protein>
<dbReference type="AlphaFoldDB" id="A0A1H1Y8Z1"/>
<evidence type="ECO:0000256" key="1">
    <source>
        <dbReference type="SAM" id="Phobius"/>
    </source>
</evidence>
<proteinExistence type="predicted"/>
<keyword evidence="1" id="KW-0472">Membrane</keyword>
<accession>A0A1H1Y8Z1</accession>
<feature type="transmembrane region" description="Helical" evidence="1">
    <location>
        <begin position="116"/>
        <end position="133"/>
    </location>
</feature>
<name>A0A1H1Y8Z1_9MICO</name>
<sequence length="143" mass="14687">MAISTALLRAVPGAFILNSGIGKLGLDEESAAGLQQMAANGVPMVENMTPAQFGKFLSYGEIAVGSALLLPFVPTRIAGAALTTFAAGLVANYFSIDSMTKDDGIRPSEDGTAVAKDTWLAAIGLALVIAGGSKKKKKSDKKK</sequence>